<keyword evidence="5" id="KW-1185">Reference proteome</keyword>
<dbReference type="EMBL" id="EAAA01002970">
    <property type="status" value="NOT_ANNOTATED_CDS"/>
    <property type="molecule type" value="Genomic_DNA"/>
</dbReference>
<comment type="similarity">
    <text evidence="1 3">Belongs to the cytochrome P450 family.</text>
</comment>
<comment type="cofactor">
    <cofactor evidence="2">
        <name>heme</name>
        <dbReference type="ChEBI" id="CHEBI:30413"/>
    </cofactor>
</comment>
<dbReference type="Pfam" id="PF00067">
    <property type="entry name" value="p450"/>
    <property type="match status" value="1"/>
</dbReference>
<dbReference type="HOGENOM" id="CLU_001570_5_1_1"/>
<keyword evidence="2 3" id="KW-0479">Metal-binding</keyword>
<keyword evidence="2 3" id="KW-0349">Heme</keyword>
<dbReference type="InterPro" id="IPR017972">
    <property type="entry name" value="Cyt_P450_CS"/>
</dbReference>
<evidence type="ECO:0000256" key="3">
    <source>
        <dbReference type="RuleBase" id="RU000461"/>
    </source>
</evidence>
<evidence type="ECO:0000313" key="4">
    <source>
        <dbReference type="Ensembl" id="ENSCINP00000023975.2"/>
    </source>
</evidence>
<keyword evidence="3" id="KW-0503">Monooxygenase</keyword>
<organism evidence="4 5">
    <name type="scientific">Ciona intestinalis</name>
    <name type="common">Transparent sea squirt</name>
    <name type="synonym">Ascidia intestinalis</name>
    <dbReference type="NCBI Taxonomy" id="7719"/>
    <lineage>
        <taxon>Eukaryota</taxon>
        <taxon>Metazoa</taxon>
        <taxon>Chordata</taxon>
        <taxon>Tunicata</taxon>
        <taxon>Ascidiacea</taxon>
        <taxon>Phlebobranchia</taxon>
        <taxon>Cionidae</taxon>
        <taxon>Ciona</taxon>
    </lineage>
</organism>
<dbReference type="InterPro" id="IPR001128">
    <property type="entry name" value="Cyt_P450"/>
</dbReference>
<dbReference type="PROSITE" id="PS00086">
    <property type="entry name" value="CYTOCHROME_P450"/>
    <property type="match status" value="1"/>
</dbReference>
<keyword evidence="3" id="KW-0560">Oxidoreductase</keyword>
<dbReference type="GO" id="GO:0005506">
    <property type="term" value="F:iron ion binding"/>
    <property type="evidence" value="ECO:0007669"/>
    <property type="project" value="InterPro"/>
</dbReference>
<accession>F6RBM9</accession>
<dbReference type="GO" id="GO:0020037">
    <property type="term" value="F:heme binding"/>
    <property type="evidence" value="ECO:0007669"/>
    <property type="project" value="InterPro"/>
</dbReference>
<dbReference type="GeneTree" id="ENSGT00940000165189"/>
<sequence>MSADPSYYFTYMNDCMKKYPYGFRTQLGPFIKSLNTYHPTIAKAILSGSAADVPKLKRAYKLLFEWLGHGLLVLEDKVWLRHRRLLTPSFHFEVLKPYVKTMNESAHVMVENWLSKTSDNKVAKVEIFHYASLMTLDTTLRCLMSYQSNCQDENSTNDYVAKIYELSETIVRRQRNLNILNRIDPIYNVTKEGRKYLKLCDDVHKFSESVINRRKCDSEQPAHNETRKYFDFLDTLLKARDSDGKGLSDSEIRAEVDTFMFEGHDTTASGISWTFYCLAMHPEHQEKCFKEIEKVMADRTDIEWNDLSNLPHLTLCIKESLRQYPPVPIIFRKLNKDIEVDGKTIVKDTNVVLHIYALHHHEEFWKDPHIFDPSRFTQDNMKSMNSYAYVPFSAGPRNCIGQKFAMNKMKIAVAQVLRQFQIKPDLTRTIKRSADMIYKTTSGLYLNIERR</sequence>
<dbReference type="InterPro" id="IPR036396">
    <property type="entry name" value="Cyt_P450_sf"/>
</dbReference>
<dbReference type="CDD" id="cd20659">
    <property type="entry name" value="CYP4B_4F-like"/>
    <property type="match status" value="1"/>
</dbReference>
<name>F6RBM9_CIOIN</name>
<protein>
    <submittedName>
        <fullName evidence="4">Uncharacterized protein</fullName>
    </submittedName>
</protein>
<reference evidence="4" key="3">
    <citation type="submission" date="2025-08" db="UniProtKB">
        <authorList>
            <consortium name="Ensembl"/>
        </authorList>
    </citation>
    <scope>IDENTIFICATION</scope>
</reference>
<dbReference type="OMA" id="DATEWIS"/>
<dbReference type="AlphaFoldDB" id="F6RBM9"/>
<dbReference type="Proteomes" id="UP000008144">
    <property type="component" value="Chromosome 9"/>
</dbReference>
<dbReference type="PRINTS" id="PR00463">
    <property type="entry name" value="EP450I"/>
</dbReference>
<dbReference type="PANTHER" id="PTHR24291">
    <property type="entry name" value="CYTOCHROME P450 FAMILY 4"/>
    <property type="match status" value="1"/>
</dbReference>
<dbReference type="SUPFAM" id="SSF48264">
    <property type="entry name" value="Cytochrome P450"/>
    <property type="match status" value="1"/>
</dbReference>
<evidence type="ECO:0000256" key="2">
    <source>
        <dbReference type="PIRSR" id="PIRSR602401-1"/>
    </source>
</evidence>
<evidence type="ECO:0000256" key="1">
    <source>
        <dbReference type="ARBA" id="ARBA00010617"/>
    </source>
</evidence>
<keyword evidence="2 3" id="KW-0408">Iron</keyword>
<dbReference type="Ensembl" id="ENSCINT00000024221.2">
    <property type="protein sequence ID" value="ENSCINP00000023975.2"/>
    <property type="gene ID" value="ENSCING00000012965.2"/>
</dbReference>
<feature type="binding site" description="axial binding residue" evidence="2">
    <location>
        <position position="399"/>
    </location>
    <ligand>
        <name>heme</name>
        <dbReference type="ChEBI" id="CHEBI:30413"/>
    </ligand>
    <ligandPart>
        <name>Fe</name>
        <dbReference type="ChEBI" id="CHEBI:18248"/>
    </ligandPart>
</feature>
<reference evidence="4" key="4">
    <citation type="submission" date="2025-09" db="UniProtKB">
        <authorList>
            <consortium name="Ensembl"/>
        </authorList>
    </citation>
    <scope>IDENTIFICATION</scope>
</reference>
<dbReference type="GO" id="GO:0004497">
    <property type="term" value="F:monooxygenase activity"/>
    <property type="evidence" value="ECO:0007669"/>
    <property type="project" value="UniProtKB-KW"/>
</dbReference>
<dbReference type="InParanoid" id="F6RBM9"/>
<dbReference type="PANTHER" id="PTHR24291:SF208">
    <property type="match status" value="1"/>
</dbReference>
<reference evidence="5" key="1">
    <citation type="journal article" date="2002" name="Science">
        <title>The draft genome of Ciona intestinalis: insights into chordate and vertebrate origins.</title>
        <authorList>
            <person name="Dehal P."/>
            <person name="Satou Y."/>
            <person name="Campbell R.K."/>
            <person name="Chapman J."/>
            <person name="Degnan B."/>
            <person name="De Tomaso A."/>
            <person name="Davidson B."/>
            <person name="Di Gregorio A."/>
            <person name="Gelpke M."/>
            <person name="Goodstein D.M."/>
            <person name="Harafuji N."/>
            <person name="Hastings K.E."/>
            <person name="Ho I."/>
            <person name="Hotta K."/>
            <person name="Huang W."/>
            <person name="Kawashima T."/>
            <person name="Lemaire P."/>
            <person name="Martinez D."/>
            <person name="Meinertzhagen I.A."/>
            <person name="Necula S."/>
            <person name="Nonaka M."/>
            <person name="Putnam N."/>
            <person name="Rash S."/>
            <person name="Saiga H."/>
            <person name="Satake M."/>
            <person name="Terry A."/>
            <person name="Yamada L."/>
            <person name="Wang H.G."/>
            <person name="Awazu S."/>
            <person name="Azumi K."/>
            <person name="Boore J."/>
            <person name="Branno M."/>
            <person name="Chin-Bow S."/>
            <person name="DeSantis R."/>
            <person name="Doyle S."/>
            <person name="Francino P."/>
            <person name="Keys D.N."/>
            <person name="Haga S."/>
            <person name="Hayashi H."/>
            <person name="Hino K."/>
            <person name="Imai K.S."/>
            <person name="Inaba K."/>
            <person name="Kano S."/>
            <person name="Kobayashi K."/>
            <person name="Kobayashi M."/>
            <person name="Lee B.I."/>
            <person name="Makabe K.W."/>
            <person name="Manohar C."/>
            <person name="Matassi G."/>
            <person name="Medina M."/>
            <person name="Mochizuki Y."/>
            <person name="Mount S."/>
            <person name="Morishita T."/>
            <person name="Miura S."/>
            <person name="Nakayama A."/>
            <person name="Nishizaka S."/>
            <person name="Nomoto H."/>
            <person name="Ohta F."/>
            <person name="Oishi K."/>
            <person name="Rigoutsos I."/>
            <person name="Sano M."/>
            <person name="Sasaki A."/>
            <person name="Sasakura Y."/>
            <person name="Shoguchi E."/>
            <person name="Shin-i T."/>
            <person name="Spagnuolo A."/>
            <person name="Stainier D."/>
            <person name="Suzuki M.M."/>
            <person name="Tassy O."/>
            <person name="Takatori N."/>
            <person name="Tokuoka M."/>
            <person name="Yagi K."/>
            <person name="Yoshizaki F."/>
            <person name="Wada S."/>
            <person name="Zhang C."/>
            <person name="Hyatt P.D."/>
            <person name="Larimer F."/>
            <person name="Detter C."/>
            <person name="Doggett N."/>
            <person name="Glavina T."/>
            <person name="Hawkins T."/>
            <person name="Richardson P."/>
            <person name="Lucas S."/>
            <person name="Kohara Y."/>
            <person name="Levine M."/>
            <person name="Satoh N."/>
            <person name="Rokhsar D.S."/>
        </authorList>
    </citation>
    <scope>NUCLEOTIDE SEQUENCE [LARGE SCALE GENOMIC DNA]</scope>
</reference>
<proteinExistence type="inferred from homology"/>
<dbReference type="Gene3D" id="1.10.630.10">
    <property type="entry name" value="Cytochrome P450"/>
    <property type="match status" value="1"/>
</dbReference>
<dbReference type="InterPro" id="IPR002401">
    <property type="entry name" value="Cyt_P450_E_grp-I"/>
</dbReference>
<dbReference type="InterPro" id="IPR050196">
    <property type="entry name" value="Cytochrome_P450_Monoox"/>
</dbReference>
<dbReference type="STRING" id="7719.ENSCINP00000023975"/>
<dbReference type="PRINTS" id="PR00385">
    <property type="entry name" value="P450"/>
</dbReference>
<evidence type="ECO:0000313" key="5">
    <source>
        <dbReference type="Proteomes" id="UP000008144"/>
    </source>
</evidence>
<reference evidence="4" key="2">
    <citation type="journal article" date="2008" name="Genome Biol.">
        <title>Improved genome assembly and evidence-based global gene model set for the chordate Ciona intestinalis: new insight into intron and operon populations.</title>
        <authorList>
            <person name="Satou Y."/>
            <person name="Mineta K."/>
            <person name="Ogasawara M."/>
            <person name="Sasakura Y."/>
            <person name="Shoguchi E."/>
            <person name="Ueno K."/>
            <person name="Yamada L."/>
            <person name="Matsumoto J."/>
            <person name="Wasserscheid J."/>
            <person name="Dewar K."/>
            <person name="Wiley G.B."/>
            <person name="Macmil S.L."/>
            <person name="Roe B.A."/>
            <person name="Zeller R.W."/>
            <person name="Hastings K.E."/>
            <person name="Lemaire P."/>
            <person name="Lindquist E."/>
            <person name="Endo T."/>
            <person name="Hotta K."/>
            <person name="Inaba K."/>
        </authorList>
    </citation>
    <scope>NUCLEOTIDE SEQUENCE [LARGE SCALE GENOMIC DNA]</scope>
    <source>
        <strain evidence="4">wild type</strain>
    </source>
</reference>
<dbReference type="GO" id="GO:0016705">
    <property type="term" value="F:oxidoreductase activity, acting on paired donors, with incorporation or reduction of molecular oxygen"/>
    <property type="evidence" value="ECO:0007669"/>
    <property type="project" value="InterPro"/>
</dbReference>